<evidence type="ECO:0000313" key="1">
    <source>
        <dbReference type="EMBL" id="KAF2120441.1"/>
    </source>
</evidence>
<dbReference type="Proteomes" id="UP000799770">
    <property type="component" value="Unassembled WGS sequence"/>
</dbReference>
<gene>
    <name evidence="1" type="ORF">BDV96DRAFT_266375</name>
</gene>
<dbReference type="EMBL" id="ML977313">
    <property type="protein sequence ID" value="KAF2120441.1"/>
    <property type="molecule type" value="Genomic_DNA"/>
</dbReference>
<name>A0A6A5ZQ98_9PLEO</name>
<evidence type="ECO:0000313" key="2">
    <source>
        <dbReference type="Proteomes" id="UP000799770"/>
    </source>
</evidence>
<proteinExistence type="predicted"/>
<reference evidence="1" key="1">
    <citation type="journal article" date="2020" name="Stud. Mycol.">
        <title>101 Dothideomycetes genomes: a test case for predicting lifestyles and emergence of pathogens.</title>
        <authorList>
            <person name="Haridas S."/>
            <person name="Albert R."/>
            <person name="Binder M."/>
            <person name="Bloem J."/>
            <person name="Labutti K."/>
            <person name="Salamov A."/>
            <person name="Andreopoulos B."/>
            <person name="Baker S."/>
            <person name="Barry K."/>
            <person name="Bills G."/>
            <person name="Bluhm B."/>
            <person name="Cannon C."/>
            <person name="Castanera R."/>
            <person name="Culley D."/>
            <person name="Daum C."/>
            <person name="Ezra D."/>
            <person name="Gonzalez J."/>
            <person name="Henrissat B."/>
            <person name="Kuo A."/>
            <person name="Liang C."/>
            <person name="Lipzen A."/>
            <person name="Lutzoni F."/>
            <person name="Magnuson J."/>
            <person name="Mondo S."/>
            <person name="Nolan M."/>
            <person name="Ohm R."/>
            <person name="Pangilinan J."/>
            <person name="Park H.-J."/>
            <person name="Ramirez L."/>
            <person name="Alfaro M."/>
            <person name="Sun H."/>
            <person name="Tritt A."/>
            <person name="Yoshinaga Y."/>
            <person name="Zwiers L.-H."/>
            <person name="Turgeon B."/>
            <person name="Goodwin S."/>
            <person name="Spatafora J."/>
            <person name="Crous P."/>
            <person name="Grigoriev I."/>
        </authorList>
    </citation>
    <scope>NUCLEOTIDE SEQUENCE</scope>
    <source>
        <strain evidence="1">CBS 627.86</strain>
    </source>
</reference>
<organism evidence="1 2">
    <name type="scientific">Lophiotrema nucula</name>
    <dbReference type="NCBI Taxonomy" id="690887"/>
    <lineage>
        <taxon>Eukaryota</taxon>
        <taxon>Fungi</taxon>
        <taxon>Dikarya</taxon>
        <taxon>Ascomycota</taxon>
        <taxon>Pezizomycotina</taxon>
        <taxon>Dothideomycetes</taxon>
        <taxon>Pleosporomycetidae</taxon>
        <taxon>Pleosporales</taxon>
        <taxon>Lophiotremataceae</taxon>
        <taxon>Lophiotrema</taxon>
    </lineage>
</organism>
<sequence length="171" mass="19876">MNLLQRRLHPLSNMLGLLEVLRVLQLRRARLSLYLPRIKLRATPGLGRRTTRMFLYSMTLPLRTMVLQLRIRKIRLLPDLRVSTPLHRKVIASVKAGLDPTDLKLRTREFRLLADPHASVHPRTTPLDPVMILCNATSVRHDLITHQHPAVSREWIHLHFSIRRLLQAATL</sequence>
<dbReference type="AlphaFoldDB" id="A0A6A5ZQ98"/>
<accession>A0A6A5ZQ98</accession>
<protein>
    <submittedName>
        <fullName evidence="1">Uncharacterized protein</fullName>
    </submittedName>
</protein>
<keyword evidence="2" id="KW-1185">Reference proteome</keyword>